<dbReference type="Proteomes" id="UP001221686">
    <property type="component" value="Unassembled WGS sequence"/>
</dbReference>
<gene>
    <name evidence="2" type="ORF">POL25_02625</name>
</gene>
<evidence type="ECO:0000313" key="3">
    <source>
        <dbReference type="Proteomes" id="UP001221686"/>
    </source>
</evidence>
<dbReference type="InterPro" id="IPR024038">
    <property type="entry name" value="MYXO-CTERM"/>
</dbReference>
<evidence type="ECO:0000256" key="1">
    <source>
        <dbReference type="SAM" id="MobiDB-lite"/>
    </source>
</evidence>
<protein>
    <submittedName>
        <fullName evidence="2">MYXO-CTERM sorting domain-containing protein</fullName>
    </submittedName>
</protein>
<dbReference type="NCBIfam" id="TIGR03901">
    <property type="entry name" value="MYXO-CTERM"/>
    <property type="match status" value="1"/>
</dbReference>
<organism evidence="2 3">
    <name type="scientific">Nannocystis bainbridge</name>
    <dbReference type="NCBI Taxonomy" id="2995303"/>
    <lineage>
        <taxon>Bacteria</taxon>
        <taxon>Pseudomonadati</taxon>
        <taxon>Myxococcota</taxon>
        <taxon>Polyangia</taxon>
        <taxon>Nannocystales</taxon>
        <taxon>Nannocystaceae</taxon>
        <taxon>Nannocystis</taxon>
    </lineage>
</organism>
<comment type="caution">
    <text evidence="2">The sequence shown here is derived from an EMBL/GenBank/DDBJ whole genome shotgun (WGS) entry which is preliminary data.</text>
</comment>
<dbReference type="RefSeq" id="WP_272084194.1">
    <property type="nucleotide sequence ID" value="NZ_JAQNDL010000001.1"/>
</dbReference>
<reference evidence="2 3" key="1">
    <citation type="submission" date="2022-11" db="EMBL/GenBank/DDBJ databases">
        <title>Minimal conservation of predation-associated metabolite biosynthetic gene clusters underscores biosynthetic potential of Myxococcota including descriptions for ten novel species: Archangium lansinium sp. nov., Myxococcus landrumus sp. nov., Nannocystis bai.</title>
        <authorList>
            <person name="Ahearne A."/>
            <person name="Stevens C."/>
            <person name="Dowd S."/>
        </authorList>
    </citation>
    <scope>NUCLEOTIDE SEQUENCE [LARGE SCALE GENOMIC DNA]</scope>
    <source>
        <strain evidence="2 3">BB15-2</strain>
    </source>
</reference>
<sequence>MLTLPMSSSRPSVRPPRAVVAHASERKRLRAHFRAVTAELRARDVSRLSDAQRSARARLVAELERYAAAGRFPHNHVVPGRRVPVFVDRHATRCAMAHLIESTGHAALVARVAASHNLARIHELAGDAELRRWLDDYGLSVAEAGRIQPEYCFVTKAQDCLCNGIEDASGVIEATFVRAGPGDESTVRVDAVHGETGLAVGDEVSLYIAAPGEGKLLIAVRGEEFGLDRPLGLRDDGTVELTCGDDVPDLAREDAIAALLASDCEAHLDAVDSNWSRSICRGKGCDCALDGEPDAFGAALLAVLVGWHAVRRRRGVKASRD</sequence>
<accession>A0ABT5DQ25</accession>
<proteinExistence type="predicted"/>
<feature type="region of interest" description="Disordered" evidence="1">
    <location>
        <begin position="1"/>
        <end position="21"/>
    </location>
</feature>
<keyword evidence="3" id="KW-1185">Reference proteome</keyword>
<evidence type="ECO:0000313" key="2">
    <source>
        <dbReference type="EMBL" id="MDC0715769.1"/>
    </source>
</evidence>
<name>A0ABT5DQ25_9BACT</name>
<feature type="compositionally biased region" description="Low complexity" evidence="1">
    <location>
        <begin position="7"/>
        <end position="21"/>
    </location>
</feature>
<dbReference type="EMBL" id="JAQNDL010000001">
    <property type="protein sequence ID" value="MDC0715769.1"/>
    <property type="molecule type" value="Genomic_DNA"/>
</dbReference>